<keyword evidence="7 11" id="KW-0676">Redox-active center</keyword>
<dbReference type="Pfam" id="PF02852">
    <property type="entry name" value="Pyr_redox_dim"/>
    <property type="match status" value="1"/>
</dbReference>
<evidence type="ECO:0000256" key="8">
    <source>
        <dbReference type="PIRSR" id="PIRSR000350-2"/>
    </source>
</evidence>
<keyword evidence="5 11" id="KW-0560">Oxidoreductase</keyword>
<keyword evidence="2 11" id="KW-0285">Flavoprotein</keyword>
<evidence type="ECO:0000256" key="3">
    <source>
        <dbReference type="ARBA" id="ARBA00022827"/>
    </source>
</evidence>
<keyword evidence="4" id="KW-0521">NADP</keyword>
<dbReference type="InterPro" id="IPR023753">
    <property type="entry name" value="FAD/NAD-binding_dom"/>
</dbReference>
<feature type="disulfide bond" description="Redox-active" evidence="10">
    <location>
        <begin position="39"/>
        <end position="44"/>
    </location>
</feature>
<dbReference type="InterPro" id="IPR004099">
    <property type="entry name" value="Pyr_nucl-diS_OxRdtase_dimer"/>
</dbReference>
<feature type="active site" description="Proton acceptor" evidence="8">
    <location>
        <position position="440"/>
    </location>
</feature>
<name>A0A917CYF1_9NOCA</name>
<dbReference type="AlphaFoldDB" id="A0A917CYF1"/>
<dbReference type="PROSITE" id="PS00076">
    <property type="entry name" value="PYRIDINE_REDOX_1"/>
    <property type="match status" value="1"/>
</dbReference>
<organism evidence="14 15">
    <name type="scientific">Rhodococcoides trifolii</name>
    <dbReference type="NCBI Taxonomy" id="908250"/>
    <lineage>
        <taxon>Bacteria</taxon>
        <taxon>Bacillati</taxon>
        <taxon>Actinomycetota</taxon>
        <taxon>Actinomycetes</taxon>
        <taxon>Mycobacteriales</taxon>
        <taxon>Nocardiaceae</taxon>
        <taxon>Rhodococcoides</taxon>
    </lineage>
</organism>
<protein>
    <submittedName>
        <fullName evidence="14">Mycothione reductase</fullName>
    </submittedName>
</protein>
<keyword evidence="15" id="KW-1185">Reference proteome</keyword>
<gene>
    <name evidence="14" type="primary">gor</name>
    <name evidence="14" type="ORF">GCM10007304_15990</name>
</gene>
<feature type="domain" description="FAD/NAD(P)-binding" evidence="13">
    <location>
        <begin position="4"/>
        <end position="320"/>
    </location>
</feature>
<dbReference type="Pfam" id="PF07992">
    <property type="entry name" value="Pyr_redox_2"/>
    <property type="match status" value="1"/>
</dbReference>
<dbReference type="NCBIfam" id="NF005884">
    <property type="entry name" value="PRK07846.1"/>
    <property type="match status" value="1"/>
</dbReference>
<dbReference type="PANTHER" id="PTHR43014:SF5">
    <property type="entry name" value="GLUTATHIONE REDUCTASE (NADPH)"/>
    <property type="match status" value="1"/>
</dbReference>
<evidence type="ECO:0000256" key="9">
    <source>
        <dbReference type="PIRSR" id="PIRSR000350-3"/>
    </source>
</evidence>
<feature type="binding site" evidence="9">
    <location>
        <position position="305"/>
    </location>
    <ligand>
        <name>NAD(+)</name>
        <dbReference type="ChEBI" id="CHEBI:57540"/>
    </ligand>
</feature>
<evidence type="ECO:0000256" key="10">
    <source>
        <dbReference type="PIRSR" id="PIRSR000350-4"/>
    </source>
</evidence>
<sequence length="457" mass="48783">MTHYDIALIGTGSGNMVIDSRFDDKSIVIVEKGQFGGTCLNRGCIPSKMLAYTTEVADTVAGSERFDVSASDPDVHWKALRERVFGRLDENEASGREGREKSDNITVLAGTGTFTGPRALRVRVGDDDIEITADKVVVAVGGHPVVPPPIAKSGVRYHTSDDIMRLDEAPRRLLVLGGGYIAAELAHVFAATGAHITVVESSDNLLGPHDESVTEAFTSIAQQRYDVRLGTSVTGAHMSGDDIVLELDDGSEVTGDTLLVAAGRKPNTDDLGCEHAGIDVDEDSGRIVVDDQQRTSADGVYALGDVSSPIPLKHVANREAKTVAHNLANPSSPIATDHDLVPSAVFTEPQIGSIGKTEQQLRDAGTRYTAGRKDYSDVAYGWAMEDTTGFCKILADPASGKILGAHVFGPQAASLVHVLVVAMQFDIDARRLASDTYWAHPALTEIIENTLNELELD</sequence>
<evidence type="ECO:0000256" key="1">
    <source>
        <dbReference type="ARBA" id="ARBA00007532"/>
    </source>
</evidence>
<dbReference type="RefSeq" id="WP_188544296.1">
    <property type="nucleotide sequence ID" value="NZ_BMCU01000002.1"/>
</dbReference>
<dbReference type="Gene3D" id="3.50.50.60">
    <property type="entry name" value="FAD/NAD(P)-binding domain"/>
    <property type="match status" value="2"/>
</dbReference>
<evidence type="ECO:0000256" key="2">
    <source>
        <dbReference type="ARBA" id="ARBA00022630"/>
    </source>
</evidence>
<dbReference type="InterPro" id="IPR016156">
    <property type="entry name" value="FAD/NAD-linked_Rdtase_dimer_sf"/>
</dbReference>
<feature type="binding site" evidence="9">
    <location>
        <position position="48"/>
    </location>
    <ligand>
        <name>FAD</name>
        <dbReference type="ChEBI" id="CHEBI:57692"/>
    </ligand>
</feature>
<feature type="binding site" evidence="9">
    <location>
        <position position="263"/>
    </location>
    <ligand>
        <name>NAD(+)</name>
        <dbReference type="ChEBI" id="CHEBI:57540"/>
    </ligand>
</feature>
<evidence type="ECO:0000256" key="5">
    <source>
        <dbReference type="ARBA" id="ARBA00023002"/>
    </source>
</evidence>
<dbReference type="GO" id="GO:0000166">
    <property type="term" value="F:nucleotide binding"/>
    <property type="evidence" value="ECO:0007669"/>
    <property type="project" value="UniProtKB-KW"/>
</dbReference>
<evidence type="ECO:0000313" key="14">
    <source>
        <dbReference type="EMBL" id="GGG02735.1"/>
    </source>
</evidence>
<keyword evidence="9" id="KW-0547">Nucleotide-binding</keyword>
<dbReference type="GO" id="GO:0016668">
    <property type="term" value="F:oxidoreductase activity, acting on a sulfur group of donors, NAD(P) as acceptor"/>
    <property type="evidence" value="ECO:0007669"/>
    <property type="project" value="InterPro"/>
</dbReference>
<dbReference type="FunFam" id="3.30.390.30:FF:000001">
    <property type="entry name" value="Dihydrolipoyl dehydrogenase"/>
    <property type="match status" value="1"/>
</dbReference>
<dbReference type="InterPro" id="IPR012999">
    <property type="entry name" value="Pyr_OxRdtase_I_AS"/>
</dbReference>
<comment type="similarity">
    <text evidence="1 11">Belongs to the class-I pyridine nucleotide-disulfide oxidoreductase family.</text>
</comment>
<feature type="binding site" evidence="9">
    <location>
        <position position="112"/>
    </location>
    <ligand>
        <name>FAD</name>
        <dbReference type="ChEBI" id="CHEBI:57692"/>
    </ligand>
</feature>
<dbReference type="InterPro" id="IPR001100">
    <property type="entry name" value="Pyr_nuc-diS_OxRdtase"/>
</dbReference>
<dbReference type="SUPFAM" id="SSF51905">
    <property type="entry name" value="FAD/NAD(P)-binding domain"/>
    <property type="match status" value="1"/>
</dbReference>
<reference evidence="14" key="1">
    <citation type="journal article" date="2014" name="Int. J. Syst. Evol. Microbiol.">
        <title>Complete genome sequence of Corynebacterium casei LMG S-19264T (=DSM 44701T), isolated from a smear-ripened cheese.</title>
        <authorList>
            <consortium name="US DOE Joint Genome Institute (JGI-PGF)"/>
            <person name="Walter F."/>
            <person name="Albersmeier A."/>
            <person name="Kalinowski J."/>
            <person name="Ruckert C."/>
        </authorList>
    </citation>
    <scope>NUCLEOTIDE SEQUENCE</scope>
    <source>
        <strain evidence="14">CCM 7905</strain>
    </source>
</reference>
<dbReference type="PRINTS" id="PR00411">
    <property type="entry name" value="PNDRDTASEI"/>
</dbReference>
<evidence type="ECO:0000256" key="6">
    <source>
        <dbReference type="ARBA" id="ARBA00023157"/>
    </source>
</evidence>
<dbReference type="Gene3D" id="3.30.390.30">
    <property type="match status" value="1"/>
</dbReference>
<comment type="caution">
    <text evidence="14">The sequence shown here is derived from an EMBL/GenBank/DDBJ whole genome shotgun (WGS) entry which is preliminary data.</text>
</comment>
<keyword evidence="6" id="KW-1015">Disulfide bond</keyword>
<feature type="binding site" evidence="9">
    <location>
        <position position="200"/>
    </location>
    <ligand>
        <name>NAD(+)</name>
        <dbReference type="ChEBI" id="CHEBI:57540"/>
    </ligand>
</feature>
<dbReference type="SUPFAM" id="SSF55424">
    <property type="entry name" value="FAD/NAD-linked reductases, dimerisation (C-terminal) domain"/>
    <property type="match status" value="1"/>
</dbReference>
<dbReference type="PRINTS" id="PR00368">
    <property type="entry name" value="FADPNR"/>
</dbReference>
<evidence type="ECO:0000259" key="12">
    <source>
        <dbReference type="Pfam" id="PF02852"/>
    </source>
</evidence>
<feature type="binding site" evidence="9">
    <location>
        <begin position="177"/>
        <end position="184"/>
    </location>
    <ligand>
        <name>NAD(+)</name>
        <dbReference type="ChEBI" id="CHEBI:57540"/>
    </ligand>
</feature>
<keyword evidence="9" id="KW-0520">NAD</keyword>
<dbReference type="InterPro" id="IPR036188">
    <property type="entry name" value="FAD/NAD-bd_sf"/>
</dbReference>
<evidence type="ECO:0000256" key="11">
    <source>
        <dbReference type="RuleBase" id="RU003691"/>
    </source>
</evidence>
<keyword evidence="3 9" id="KW-0274">FAD</keyword>
<feature type="domain" description="Pyridine nucleotide-disulphide oxidoreductase dimerisation" evidence="12">
    <location>
        <begin position="341"/>
        <end position="449"/>
    </location>
</feature>
<dbReference type="PANTHER" id="PTHR43014">
    <property type="entry name" value="MERCURIC REDUCTASE"/>
    <property type="match status" value="1"/>
</dbReference>
<dbReference type="Proteomes" id="UP000654257">
    <property type="component" value="Unassembled WGS sequence"/>
</dbReference>
<dbReference type="EMBL" id="BMCU01000002">
    <property type="protein sequence ID" value="GGG02735.1"/>
    <property type="molecule type" value="Genomic_DNA"/>
</dbReference>
<accession>A0A917CYF1</accession>
<evidence type="ECO:0000259" key="13">
    <source>
        <dbReference type="Pfam" id="PF07992"/>
    </source>
</evidence>
<evidence type="ECO:0000256" key="4">
    <source>
        <dbReference type="ARBA" id="ARBA00022857"/>
    </source>
</evidence>
<reference evidence="14" key="2">
    <citation type="submission" date="2020-09" db="EMBL/GenBank/DDBJ databases">
        <authorList>
            <person name="Sun Q."/>
            <person name="Sedlacek I."/>
        </authorList>
    </citation>
    <scope>NUCLEOTIDE SEQUENCE</scope>
    <source>
        <strain evidence="14">CCM 7905</strain>
    </source>
</reference>
<comment type="cofactor">
    <cofactor evidence="9">
        <name>FAD</name>
        <dbReference type="ChEBI" id="CHEBI:57692"/>
    </cofactor>
    <text evidence="9">Binds 1 FAD per subunit.</text>
</comment>
<dbReference type="PIRSF" id="PIRSF000350">
    <property type="entry name" value="Mercury_reductase_MerA"/>
    <property type="match status" value="1"/>
</dbReference>
<proteinExistence type="inferred from homology"/>
<evidence type="ECO:0000256" key="7">
    <source>
        <dbReference type="ARBA" id="ARBA00023284"/>
    </source>
</evidence>
<evidence type="ECO:0000313" key="15">
    <source>
        <dbReference type="Proteomes" id="UP000654257"/>
    </source>
</evidence>